<dbReference type="PIRSF" id="PIRSF029171">
    <property type="entry name" value="Esterase_LipA"/>
    <property type="match status" value="1"/>
</dbReference>
<dbReference type="Gene3D" id="3.40.50.1820">
    <property type="entry name" value="alpha/beta hydrolase"/>
    <property type="match status" value="1"/>
</dbReference>
<dbReference type="PANTHER" id="PTHR34853">
    <property type="match status" value="1"/>
</dbReference>
<protein>
    <submittedName>
        <fullName evidence="1">Alpha-beta hydrolase superfamily lysophospholipase</fullName>
    </submittedName>
</protein>
<evidence type="ECO:0000313" key="1">
    <source>
        <dbReference type="EMBL" id="MBB3666291.1"/>
    </source>
</evidence>
<dbReference type="Pfam" id="PF03583">
    <property type="entry name" value="LIP"/>
    <property type="match status" value="1"/>
</dbReference>
<dbReference type="InterPro" id="IPR005152">
    <property type="entry name" value="Lipase_secreted"/>
</dbReference>
<dbReference type="Gene3D" id="1.10.260.130">
    <property type="match status" value="1"/>
</dbReference>
<dbReference type="GO" id="GO:0016042">
    <property type="term" value="P:lipid catabolic process"/>
    <property type="evidence" value="ECO:0007669"/>
    <property type="project" value="InterPro"/>
</dbReference>
<dbReference type="AlphaFoldDB" id="A0A839XU90"/>
<organism evidence="1 2">
    <name type="scientific">Prauserella sediminis</name>
    <dbReference type="NCBI Taxonomy" id="577680"/>
    <lineage>
        <taxon>Bacteria</taxon>
        <taxon>Bacillati</taxon>
        <taxon>Actinomycetota</taxon>
        <taxon>Actinomycetes</taxon>
        <taxon>Pseudonocardiales</taxon>
        <taxon>Pseudonocardiaceae</taxon>
        <taxon>Prauserella</taxon>
        <taxon>Prauserella salsuginis group</taxon>
    </lineage>
</organism>
<dbReference type="EMBL" id="JACIBS010000015">
    <property type="protein sequence ID" value="MBB3666291.1"/>
    <property type="molecule type" value="Genomic_DNA"/>
</dbReference>
<dbReference type="InterPro" id="IPR029058">
    <property type="entry name" value="AB_hydrolase_fold"/>
</dbReference>
<dbReference type="PANTHER" id="PTHR34853:SF1">
    <property type="entry name" value="LIPASE 5"/>
    <property type="match status" value="1"/>
</dbReference>
<dbReference type="SUPFAM" id="SSF53474">
    <property type="entry name" value="alpha/beta-Hydrolases"/>
    <property type="match status" value="1"/>
</dbReference>
<reference evidence="1 2" key="1">
    <citation type="submission" date="2020-08" db="EMBL/GenBank/DDBJ databases">
        <title>Sequencing the genomes of 1000 actinobacteria strains.</title>
        <authorList>
            <person name="Klenk H.-P."/>
        </authorList>
    </citation>
    <scope>NUCLEOTIDE SEQUENCE [LARGE SCALE GENOMIC DNA]</scope>
    <source>
        <strain evidence="1 2">DSM 45267</strain>
    </source>
</reference>
<gene>
    <name evidence="1" type="ORF">FB384_005252</name>
</gene>
<sequence>MSTDTRSPLRRNHGVRGRTPRTLAVLSVAVLAIATALSTAGPAASAPDAGVSSVSSPDADFYLPPSPLPEGAPGKILRSERFPLALALPGVDGQVPANATRIMYRSADTHGTPTAVTGTYLEPTLPWNGPGPRPLIAVAPGTQGQGDQCAPSKGFAELVHYNPPLDGWFSYETSTAYSLLARGMAVVMTDYHGLGTPAMHDYVNRLAEAHAVLDSIRAAEALTGTTRPSAIFGYSQGGGAAAAAAELQRSYAPELDVRGTYAGAPPADLRAAMASPAVNGAVPGVIGGTAPGLLGYALNGFAADYPEVRPVIDAALNPAGKTMAADVADTCIAETVIRTMFRPVTLFTTGGRTPAEIVDSSPELTAVVDQQRIGRLTPNAPVLIAGSTNDDVVPYPQVRQLAADWCAHGATVQLEQTTWLPPLLPSTGTGHILEFLAATASAHDWLAQRLAGKPAPSNCSALP</sequence>
<dbReference type="RefSeq" id="WP_183787461.1">
    <property type="nucleotide sequence ID" value="NZ_JACIBS010000015.1"/>
</dbReference>
<keyword evidence="2" id="KW-1185">Reference proteome</keyword>
<evidence type="ECO:0000313" key="2">
    <source>
        <dbReference type="Proteomes" id="UP000564573"/>
    </source>
</evidence>
<dbReference type="GO" id="GO:0004806">
    <property type="term" value="F:triacylglycerol lipase activity"/>
    <property type="evidence" value="ECO:0007669"/>
    <property type="project" value="InterPro"/>
</dbReference>
<proteinExistence type="predicted"/>
<comment type="caution">
    <text evidence="1">The sequence shown here is derived from an EMBL/GenBank/DDBJ whole genome shotgun (WGS) entry which is preliminary data.</text>
</comment>
<dbReference type="Proteomes" id="UP000564573">
    <property type="component" value="Unassembled WGS sequence"/>
</dbReference>
<accession>A0A839XU90</accession>
<keyword evidence="1" id="KW-0378">Hydrolase</keyword>
<name>A0A839XU90_9PSEU</name>